<evidence type="ECO:0000256" key="11">
    <source>
        <dbReference type="RuleBase" id="RU003357"/>
    </source>
</evidence>
<evidence type="ECO:0000256" key="10">
    <source>
        <dbReference type="PROSITE-ProRule" id="PRU01360"/>
    </source>
</evidence>
<dbReference type="SUPFAM" id="SSF56935">
    <property type="entry name" value="Porins"/>
    <property type="match status" value="1"/>
</dbReference>
<evidence type="ECO:0000256" key="5">
    <source>
        <dbReference type="ARBA" id="ARBA00022692"/>
    </source>
</evidence>
<dbReference type="PANTHER" id="PTHR32552:SF85">
    <property type="entry name" value="BLL7968 PROTEIN"/>
    <property type="match status" value="1"/>
</dbReference>
<keyword evidence="5 10" id="KW-0812">Transmembrane</keyword>
<dbReference type="InterPro" id="IPR037066">
    <property type="entry name" value="Plug_dom_sf"/>
</dbReference>
<feature type="domain" description="TonB-dependent receptor-like beta-barrel" evidence="13">
    <location>
        <begin position="221"/>
        <end position="673"/>
    </location>
</feature>
<dbReference type="CDD" id="cd01347">
    <property type="entry name" value="ligand_gated_channel"/>
    <property type="match status" value="1"/>
</dbReference>
<dbReference type="PROSITE" id="PS52016">
    <property type="entry name" value="TONB_DEPENDENT_REC_3"/>
    <property type="match status" value="1"/>
</dbReference>
<evidence type="ECO:0000256" key="3">
    <source>
        <dbReference type="ARBA" id="ARBA00022448"/>
    </source>
</evidence>
<keyword evidence="16" id="KW-1185">Reference proteome</keyword>
<dbReference type="GO" id="GO:0015891">
    <property type="term" value="P:siderophore transport"/>
    <property type="evidence" value="ECO:0007669"/>
    <property type="project" value="InterPro"/>
</dbReference>
<feature type="domain" description="TonB-dependent receptor plug" evidence="14">
    <location>
        <begin position="53"/>
        <end position="150"/>
    </location>
</feature>
<dbReference type="Gene3D" id="2.170.130.10">
    <property type="entry name" value="TonB-dependent receptor, plug domain"/>
    <property type="match status" value="1"/>
</dbReference>
<keyword evidence="8 15" id="KW-0675">Receptor</keyword>
<evidence type="ECO:0000256" key="6">
    <source>
        <dbReference type="ARBA" id="ARBA00023077"/>
    </source>
</evidence>
<protein>
    <submittedName>
        <fullName evidence="15">TonB-dependent receptor</fullName>
    </submittedName>
</protein>
<dbReference type="InterPro" id="IPR036942">
    <property type="entry name" value="Beta-barrel_TonB_sf"/>
</dbReference>
<feature type="chain" id="PRO_5026232766" evidence="12">
    <location>
        <begin position="21"/>
        <end position="708"/>
    </location>
</feature>
<evidence type="ECO:0000313" key="16">
    <source>
        <dbReference type="Proteomes" id="UP000503264"/>
    </source>
</evidence>
<evidence type="ECO:0000259" key="14">
    <source>
        <dbReference type="Pfam" id="PF07715"/>
    </source>
</evidence>
<dbReference type="InterPro" id="IPR010105">
    <property type="entry name" value="TonB_sidphr_rcpt"/>
</dbReference>
<dbReference type="GO" id="GO:0015344">
    <property type="term" value="F:siderophore uptake transmembrane transporter activity"/>
    <property type="evidence" value="ECO:0007669"/>
    <property type="project" value="TreeGrafter"/>
</dbReference>
<dbReference type="GO" id="GO:0009279">
    <property type="term" value="C:cell outer membrane"/>
    <property type="evidence" value="ECO:0007669"/>
    <property type="project" value="UniProtKB-SubCell"/>
</dbReference>
<dbReference type="Pfam" id="PF00593">
    <property type="entry name" value="TonB_dep_Rec_b-barrel"/>
    <property type="match status" value="1"/>
</dbReference>
<gene>
    <name evidence="15" type="ORF">CMUC_0220</name>
</gene>
<accession>A0A6G5QEW2</accession>
<dbReference type="AlphaFoldDB" id="A0A6G5QEW2"/>
<dbReference type="Gene3D" id="2.40.170.20">
    <property type="entry name" value="TonB-dependent receptor, beta-barrel domain"/>
    <property type="match status" value="1"/>
</dbReference>
<name>A0A6G5QEW2_9BACT</name>
<evidence type="ECO:0000256" key="9">
    <source>
        <dbReference type="ARBA" id="ARBA00023237"/>
    </source>
</evidence>
<evidence type="ECO:0000256" key="1">
    <source>
        <dbReference type="ARBA" id="ARBA00004571"/>
    </source>
</evidence>
<sequence>MVLKRVSLALCLALPHFAFSSDVVLDSVEVVESVDDGYRARTSQIGKSNSPILEIPQTLNVVTNQQLKDKKPESLAEALQNVSGISYANSTGGIFDAVLKRGFGKNRDGSIMRNGTPAGVRHSFNATVSSVEVLKGPASLLYGMQDPGGIINLVTKKPLYEFQNEISAGIGNHHYWNVGFDTTGPIGDSGFAYRLIFDRSTKDYWREYGEYKSFLVAPSLSYKGDDYRVDLAYTHGRYTDPLDRGQYMVVNKTATYKDWDGKFLLSDPKKRLDEKFNEITGKINTFDINFEKNIAQNWLLKANYAFTRSMHEYGQMRVRDFTPPKGDITRENSSYTNFEHRTHAGGVNLNGFIETGTLTHNVLLGVDLKEELRRRPGSAVQDKNSANNININNPKFGVPMATSPLKNDSQYQRIRSVGGYLQDNINITENFIFVLGARYEYYDQLGGKGDANGGNFKAQTDNHDGKFIYQTGLVYLLNPELSIYANYAQSFKPQLSMNEDMSSLDPEEGVSSEVGTKFQNDDITATLALFNIDKKNVAYTINKVSYASGKVNSKGVEIDFNGRVSKGLTIGASYAYTKTKTLEDKQNTWKIGKPFDATPKNQASLFANYDFSHLGLSGFRVGGGARYFGSWLAYSNAGNGYKMPHAITYDAFASYTTKISGYETNFQLNVKNLTNKLYYTSYNSEGANILAVVPGYARQIMLSASVKF</sequence>
<evidence type="ECO:0000256" key="8">
    <source>
        <dbReference type="ARBA" id="ARBA00023170"/>
    </source>
</evidence>
<reference evidence="15 16" key="1">
    <citation type="submission" date="2016-07" db="EMBL/GenBank/DDBJ databases">
        <title>Comparative genomics of the Campylobacter concisus group.</title>
        <authorList>
            <person name="Miller W.G."/>
            <person name="Yee E."/>
            <person name="Chapman M.H."/>
            <person name="Huynh S."/>
            <person name="Bono J.L."/>
            <person name="On S.L.W."/>
            <person name="StLeger J."/>
            <person name="Foster G."/>
            <person name="Parker C.T."/>
        </authorList>
    </citation>
    <scope>NUCLEOTIDE SEQUENCE [LARGE SCALE GENOMIC DNA]</scope>
    <source>
        <strain evidence="15 16">CCUG 21559</strain>
    </source>
</reference>
<dbReference type="RefSeq" id="WP_171993315.1">
    <property type="nucleotide sequence ID" value="NZ_CP012542.1"/>
</dbReference>
<evidence type="ECO:0000256" key="12">
    <source>
        <dbReference type="SAM" id="SignalP"/>
    </source>
</evidence>
<evidence type="ECO:0000256" key="7">
    <source>
        <dbReference type="ARBA" id="ARBA00023136"/>
    </source>
</evidence>
<organism evidence="15 16">
    <name type="scientific">Campylobacter mucosalis CCUG 21559</name>
    <dbReference type="NCBI Taxonomy" id="1032067"/>
    <lineage>
        <taxon>Bacteria</taxon>
        <taxon>Pseudomonadati</taxon>
        <taxon>Campylobacterota</taxon>
        <taxon>Epsilonproteobacteria</taxon>
        <taxon>Campylobacterales</taxon>
        <taxon>Campylobacteraceae</taxon>
        <taxon>Campylobacter</taxon>
    </lineage>
</organism>
<evidence type="ECO:0000256" key="2">
    <source>
        <dbReference type="ARBA" id="ARBA00009810"/>
    </source>
</evidence>
<dbReference type="Pfam" id="PF07715">
    <property type="entry name" value="Plug"/>
    <property type="match status" value="1"/>
</dbReference>
<dbReference type="InterPro" id="IPR000531">
    <property type="entry name" value="Beta-barrel_TonB"/>
</dbReference>
<keyword evidence="3 10" id="KW-0813">Transport</keyword>
<evidence type="ECO:0000256" key="4">
    <source>
        <dbReference type="ARBA" id="ARBA00022452"/>
    </source>
</evidence>
<dbReference type="EMBL" id="CP012542">
    <property type="protein sequence ID" value="QCD44036.1"/>
    <property type="molecule type" value="Genomic_DNA"/>
</dbReference>
<comment type="subcellular location">
    <subcellularLocation>
        <location evidence="1 10">Cell outer membrane</location>
        <topology evidence="1 10">Multi-pass membrane protein</topology>
    </subcellularLocation>
</comment>
<dbReference type="NCBIfam" id="TIGR01783">
    <property type="entry name" value="TonB-siderophor"/>
    <property type="match status" value="1"/>
</dbReference>
<dbReference type="Proteomes" id="UP000503264">
    <property type="component" value="Chromosome"/>
</dbReference>
<comment type="similarity">
    <text evidence="2 10 11">Belongs to the TonB-dependent receptor family.</text>
</comment>
<keyword evidence="6 11" id="KW-0798">TonB box</keyword>
<proteinExistence type="inferred from homology"/>
<dbReference type="InterPro" id="IPR039426">
    <property type="entry name" value="TonB-dep_rcpt-like"/>
</dbReference>
<keyword evidence="7 10" id="KW-0472">Membrane</keyword>
<keyword evidence="4 10" id="KW-1134">Transmembrane beta strand</keyword>
<evidence type="ECO:0000259" key="13">
    <source>
        <dbReference type="Pfam" id="PF00593"/>
    </source>
</evidence>
<feature type="signal peptide" evidence="12">
    <location>
        <begin position="1"/>
        <end position="20"/>
    </location>
</feature>
<dbReference type="GO" id="GO:0038023">
    <property type="term" value="F:signaling receptor activity"/>
    <property type="evidence" value="ECO:0007669"/>
    <property type="project" value="InterPro"/>
</dbReference>
<keyword evidence="9 10" id="KW-0998">Cell outer membrane</keyword>
<dbReference type="InterPro" id="IPR012910">
    <property type="entry name" value="Plug_dom"/>
</dbReference>
<evidence type="ECO:0000313" key="15">
    <source>
        <dbReference type="EMBL" id="QCD44036.1"/>
    </source>
</evidence>
<dbReference type="PANTHER" id="PTHR32552">
    <property type="entry name" value="FERRICHROME IRON RECEPTOR-RELATED"/>
    <property type="match status" value="1"/>
</dbReference>
<keyword evidence="12" id="KW-0732">Signal</keyword>